<evidence type="ECO:0000256" key="1">
    <source>
        <dbReference type="SAM" id="SignalP"/>
    </source>
</evidence>
<evidence type="ECO:0000313" key="2">
    <source>
        <dbReference type="EMBL" id="GMU04382.1"/>
    </source>
</evidence>
<evidence type="ECO:0008006" key="4">
    <source>
        <dbReference type="Google" id="ProtNLM"/>
    </source>
</evidence>
<keyword evidence="3" id="KW-1185">Reference proteome</keyword>
<name>A0ABQ6QK40_9BACT</name>
<accession>A0ABQ6QK40</accession>
<gene>
    <name evidence="2" type="ORF">ASNO1_06340</name>
</gene>
<dbReference type="RefSeq" id="WP_338274360.1">
    <property type="nucleotide sequence ID" value="NZ_BTTX01000001.1"/>
</dbReference>
<organism evidence="2 3">
    <name type="scientific">Corallococcus caeni</name>
    <dbReference type="NCBI Taxonomy" id="3082388"/>
    <lineage>
        <taxon>Bacteria</taxon>
        <taxon>Pseudomonadati</taxon>
        <taxon>Myxococcota</taxon>
        <taxon>Myxococcia</taxon>
        <taxon>Myxococcales</taxon>
        <taxon>Cystobacterineae</taxon>
        <taxon>Myxococcaceae</taxon>
        <taxon>Corallococcus</taxon>
    </lineage>
</organism>
<feature type="chain" id="PRO_5046969083" description="Lipoprotein" evidence="1">
    <location>
        <begin position="20"/>
        <end position="174"/>
    </location>
</feature>
<keyword evidence="1" id="KW-0732">Signal</keyword>
<dbReference type="Proteomes" id="UP001342631">
    <property type="component" value="Unassembled WGS sequence"/>
</dbReference>
<dbReference type="EMBL" id="BTTX01000001">
    <property type="protein sequence ID" value="GMU04382.1"/>
    <property type="molecule type" value="Genomic_DNA"/>
</dbReference>
<sequence>MTRSMLLALGLTGLTACQAGGFFRSRPPDDAQAVTCPKHEAASARVEFQNPGFDGHTLTGRLLLGTASGSLCLDRRLIESHTLTVERVLDCASGQPLAFLVVDVRTPPLREEDLLLLGPGQWYGRQVSVPLFPQAAAGQPGPECVDVELSVHTLDADAIAKPRVRVTRPTMPAP</sequence>
<dbReference type="PROSITE" id="PS51257">
    <property type="entry name" value="PROKAR_LIPOPROTEIN"/>
    <property type="match status" value="1"/>
</dbReference>
<evidence type="ECO:0000313" key="3">
    <source>
        <dbReference type="Proteomes" id="UP001342631"/>
    </source>
</evidence>
<reference evidence="2 3" key="1">
    <citation type="journal article" date="2024" name="Arch. Microbiol.">
        <title>Corallococcus caeni sp. nov., a novel myxobacterium isolated from activated sludge.</title>
        <authorList>
            <person name="Tomita S."/>
            <person name="Nakai R."/>
            <person name="Kuroda K."/>
            <person name="Kurashita H."/>
            <person name="Hatamoto M."/>
            <person name="Yamaguchi T."/>
            <person name="Narihiro T."/>
        </authorList>
    </citation>
    <scope>NUCLEOTIDE SEQUENCE [LARGE SCALE GENOMIC DNA]</scope>
    <source>
        <strain evidence="2 3">NO1</strain>
    </source>
</reference>
<feature type="signal peptide" evidence="1">
    <location>
        <begin position="1"/>
        <end position="19"/>
    </location>
</feature>
<protein>
    <recommendedName>
        <fullName evidence="4">Lipoprotein</fullName>
    </recommendedName>
</protein>
<proteinExistence type="predicted"/>
<comment type="caution">
    <text evidence="2">The sequence shown here is derived from an EMBL/GenBank/DDBJ whole genome shotgun (WGS) entry which is preliminary data.</text>
</comment>